<evidence type="ECO:0000256" key="3">
    <source>
        <dbReference type="ARBA" id="ARBA00023002"/>
    </source>
</evidence>
<protein>
    <submittedName>
        <fullName evidence="5">FMN reductase</fullName>
        <ecNumber evidence="5">1.5.1.38</ecNumber>
    </submittedName>
</protein>
<keyword evidence="1" id="KW-0285">Flavoprotein</keyword>
<keyword evidence="3 5" id="KW-0560">Oxidoreductase</keyword>
<dbReference type="GO" id="GO:0052873">
    <property type="term" value="F:FMN reductase (NADPH) activity"/>
    <property type="evidence" value="ECO:0007669"/>
    <property type="project" value="UniProtKB-EC"/>
</dbReference>
<evidence type="ECO:0000256" key="1">
    <source>
        <dbReference type="ARBA" id="ARBA00022630"/>
    </source>
</evidence>
<dbReference type="SUPFAM" id="SSF52218">
    <property type="entry name" value="Flavoproteins"/>
    <property type="match status" value="1"/>
</dbReference>
<keyword evidence="6" id="KW-1185">Reference proteome</keyword>
<dbReference type="InterPro" id="IPR020048">
    <property type="entry name" value="NADPH-dep_FMN_reduc_SsuE"/>
</dbReference>
<evidence type="ECO:0000256" key="2">
    <source>
        <dbReference type="ARBA" id="ARBA00022643"/>
    </source>
</evidence>
<accession>A0ABT9U1D6</accession>
<keyword evidence="2" id="KW-0288">FMN</keyword>
<dbReference type="InterPro" id="IPR005025">
    <property type="entry name" value="FMN_Rdtase-like_dom"/>
</dbReference>
<dbReference type="InterPro" id="IPR029039">
    <property type="entry name" value="Flavoprotein-like_sf"/>
</dbReference>
<evidence type="ECO:0000313" key="6">
    <source>
        <dbReference type="Proteomes" id="UP001229346"/>
    </source>
</evidence>
<evidence type="ECO:0000259" key="4">
    <source>
        <dbReference type="Pfam" id="PF03358"/>
    </source>
</evidence>
<comment type="caution">
    <text evidence="5">The sequence shown here is derived from an EMBL/GenBank/DDBJ whole genome shotgun (WGS) entry which is preliminary data.</text>
</comment>
<dbReference type="NCBIfam" id="TIGR03567">
    <property type="entry name" value="FMN_reduc_SsuE"/>
    <property type="match status" value="1"/>
</dbReference>
<dbReference type="Proteomes" id="UP001229346">
    <property type="component" value="Unassembled WGS sequence"/>
</dbReference>
<dbReference type="PANTHER" id="PTHR43408:SF1">
    <property type="entry name" value="FMN REDUCTASE (NADPH)"/>
    <property type="match status" value="1"/>
</dbReference>
<proteinExistence type="predicted"/>
<evidence type="ECO:0000313" key="5">
    <source>
        <dbReference type="EMBL" id="MDQ0112119.1"/>
    </source>
</evidence>
<sequence length="187" mass="20268">MSKIAVISGSPTSNSRLYGLVEYVEAKLTAEGHEVTHINVADLPAEALVKAQFGNEELQRATALVNDADGVVIASPVYKASFTGLLKTFLDLLPQTGLKDKISYPLFVGGTIAHLLSIDYALKPVIAALGGRVVLGGVYAIDPWIERLEGGGYGLSEELIERLDRSTDEFLEELHWQTVRAESRSNQ</sequence>
<dbReference type="Gene3D" id="3.40.50.360">
    <property type="match status" value="1"/>
</dbReference>
<dbReference type="PANTHER" id="PTHR43408">
    <property type="entry name" value="FMN REDUCTASE (NADPH)"/>
    <property type="match status" value="1"/>
</dbReference>
<name>A0ABT9U1D6_PAEHA</name>
<dbReference type="EMBL" id="JAUSSU010000003">
    <property type="protein sequence ID" value="MDQ0112119.1"/>
    <property type="molecule type" value="Genomic_DNA"/>
</dbReference>
<dbReference type="RefSeq" id="WP_307202698.1">
    <property type="nucleotide sequence ID" value="NZ_JAUSSU010000003.1"/>
</dbReference>
<dbReference type="EC" id="1.5.1.38" evidence="5"/>
<reference evidence="5 6" key="1">
    <citation type="submission" date="2023-07" db="EMBL/GenBank/DDBJ databases">
        <title>Sorghum-associated microbial communities from plants grown in Nebraska, USA.</title>
        <authorList>
            <person name="Schachtman D."/>
        </authorList>
    </citation>
    <scope>NUCLEOTIDE SEQUENCE [LARGE SCALE GENOMIC DNA]</scope>
    <source>
        <strain evidence="5 6">CC482</strain>
    </source>
</reference>
<dbReference type="Pfam" id="PF03358">
    <property type="entry name" value="FMN_red"/>
    <property type="match status" value="1"/>
</dbReference>
<feature type="domain" description="NADPH-dependent FMN reductase-like" evidence="4">
    <location>
        <begin position="3"/>
        <end position="142"/>
    </location>
</feature>
<gene>
    <name evidence="5" type="ORF">J2T15_001554</name>
</gene>
<dbReference type="InterPro" id="IPR051814">
    <property type="entry name" value="NAD(P)H-dep_FMN_reductase"/>
</dbReference>
<organism evidence="5 6">
    <name type="scientific">Paenibacillus harenae</name>
    <dbReference type="NCBI Taxonomy" id="306543"/>
    <lineage>
        <taxon>Bacteria</taxon>
        <taxon>Bacillati</taxon>
        <taxon>Bacillota</taxon>
        <taxon>Bacilli</taxon>
        <taxon>Bacillales</taxon>
        <taxon>Paenibacillaceae</taxon>
        <taxon>Paenibacillus</taxon>
    </lineage>
</organism>